<accession>A0ABW0YSX8</accession>
<gene>
    <name evidence="4" type="ORF">ACFP1Z_00095</name>
</gene>
<dbReference type="Gene3D" id="3.40.50.1110">
    <property type="entry name" value="SGNH hydrolase"/>
    <property type="match status" value="1"/>
</dbReference>
<dbReference type="CDD" id="cd01833">
    <property type="entry name" value="XynB_like"/>
    <property type="match status" value="1"/>
</dbReference>
<dbReference type="SUPFAM" id="SSF52266">
    <property type="entry name" value="SGNH hydrolase"/>
    <property type="match status" value="1"/>
</dbReference>
<name>A0ABW0YSX8_9ACTN</name>
<dbReference type="PANTHER" id="PTHR30383:SF5">
    <property type="entry name" value="SGNH HYDROLASE-TYPE ESTERASE DOMAIN-CONTAINING PROTEIN"/>
    <property type="match status" value="1"/>
</dbReference>
<evidence type="ECO:0000256" key="2">
    <source>
        <dbReference type="SAM" id="SignalP"/>
    </source>
</evidence>
<dbReference type="Proteomes" id="UP001596083">
    <property type="component" value="Unassembled WGS sequence"/>
</dbReference>
<feature type="domain" description="SGNH hydrolase-type esterase" evidence="3">
    <location>
        <begin position="48"/>
        <end position="218"/>
    </location>
</feature>
<feature type="signal peptide" evidence="2">
    <location>
        <begin position="1"/>
        <end position="27"/>
    </location>
</feature>
<dbReference type="InterPro" id="IPR013517">
    <property type="entry name" value="FG-GAP"/>
</dbReference>
<proteinExistence type="predicted"/>
<evidence type="ECO:0000313" key="5">
    <source>
        <dbReference type="Proteomes" id="UP001596083"/>
    </source>
</evidence>
<dbReference type="InterPro" id="IPR013830">
    <property type="entry name" value="SGNH_hydro"/>
</dbReference>
<comment type="caution">
    <text evidence="4">The sequence shown here is derived from an EMBL/GenBank/DDBJ whole genome shotgun (WGS) entry which is preliminary data.</text>
</comment>
<organism evidence="4 5">
    <name type="scientific">Streptomyces gamaensis</name>
    <dbReference type="NCBI Taxonomy" id="1763542"/>
    <lineage>
        <taxon>Bacteria</taxon>
        <taxon>Bacillati</taxon>
        <taxon>Actinomycetota</taxon>
        <taxon>Actinomycetes</taxon>
        <taxon>Kitasatosporales</taxon>
        <taxon>Streptomycetaceae</taxon>
        <taxon>Streptomyces</taxon>
    </lineage>
</organism>
<dbReference type="PANTHER" id="PTHR30383">
    <property type="entry name" value="THIOESTERASE 1/PROTEASE 1/LYSOPHOSPHOLIPASE L1"/>
    <property type="match status" value="1"/>
</dbReference>
<dbReference type="InterPro" id="IPR051532">
    <property type="entry name" value="Ester_Hydrolysis_Enzymes"/>
</dbReference>
<sequence length="521" mass="55128">MPTLASALMVGLLSAGTSVVGAPVAHAAGKSATVDKDWKVPRLALMPLGDSITWGAGSSALNGYRPELRDRLVAHAGDVNFVGSQETNGVHHEGHSGWQIDDLADNIDDWLAESRPNVVLLNIGTNDIDTDDDVEGAPRRLDDLVSRITSAAPDMTVLVSSLVPNKDAQAQKRVQRYNAEIPGIVARQQAKGAHVDYVDMGEVTVQDLHDWLHPNDAGFVKMAKAYYEGITRAAGNGWIRESVDVRPAPPHKAPLGDYRVDIDGDGKDDYLVVGGDGSVKAWVNNGGDGRGDWKNRGVIASGGASGSRVRFADINGDGKADYLVVGRNGSVRAFVNKGGGVRDDWEKYGLIATGAGPIEKVRFADVNGDGRADYLVVEDDGSVRAWLNNGAGDHDRGWTGVGQIISGVGAPGGRVRFADINGDGKADYLVVGDQGAVRALVNNGGDGHGGWIDRGQIATGAGPIDKVRFADIDGDRKADYLVVEDDGSVRAWRNNGADGRDDWTNYGRIASGAGPGYRVRI</sequence>
<dbReference type="Pfam" id="PF13472">
    <property type="entry name" value="Lipase_GDSL_2"/>
    <property type="match status" value="1"/>
</dbReference>
<reference evidence="5" key="1">
    <citation type="journal article" date="2019" name="Int. J. Syst. Evol. Microbiol.">
        <title>The Global Catalogue of Microorganisms (GCM) 10K type strain sequencing project: providing services to taxonomists for standard genome sequencing and annotation.</title>
        <authorList>
            <consortium name="The Broad Institute Genomics Platform"/>
            <consortium name="The Broad Institute Genome Sequencing Center for Infectious Disease"/>
            <person name="Wu L."/>
            <person name="Ma J."/>
        </authorList>
    </citation>
    <scope>NUCLEOTIDE SEQUENCE [LARGE SCALE GENOMIC DNA]</scope>
    <source>
        <strain evidence="5">CGMCC 4.7304</strain>
    </source>
</reference>
<dbReference type="RefSeq" id="WP_390313550.1">
    <property type="nucleotide sequence ID" value="NZ_JBHSPB010000001.1"/>
</dbReference>
<dbReference type="Pfam" id="PF13517">
    <property type="entry name" value="FG-GAP_3"/>
    <property type="match status" value="2"/>
</dbReference>
<dbReference type="InterPro" id="IPR036514">
    <property type="entry name" value="SGNH_hydro_sf"/>
</dbReference>
<dbReference type="EMBL" id="JBHSPB010000001">
    <property type="protein sequence ID" value="MFC5718582.1"/>
    <property type="molecule type" value="Genomic_DNA"/>
</dbReference>
<keyword evidence="1 2" id="KW-0732">Signal</keyword>
<dbReference type="InterPro" id="IPR028994">
    <property type="entry name" value="Integrin_alpha_N"/>
</dbReference>
<evidence type="ECO:0000313" key="4">
    <source>
        <dbReference type="EMBL" id="MFC5718582.1"/>
    </source>
</evidence>
<evidence type="ECO:0000256" key="1">
    <source>
        <dbReference type="ARBA" id="ARBA00022729"/>
    </source>
</evidence>
<keyword evidence="5" id="KW-1185">Reference proteome</keyword>
<protein>
    <submittedName>
        <fullName evidence="4">FG-GAP-like repeat-containing protein</fullName>
    </submittedName>
</protein>
<evidence type="ECO:0000259" key="3">
    <source>
        <dbReference type="Pfam" id="PF13472"/>
    </source>
</evidence>
<feature type="chain" id="PRO_5045574680" evidence="2">
    <location>
        <begin position="28"/>
        <end position="521"/>
    </location>
</feature>
<dbReference type="SUPFAM" id="SSF69318">
    <property type="entry name" value="Integrin alpha N-terminal domain"/>
    <property type="match status" value="1"/>
</dbReference>